<name>A0A9D4VBH3_ADICA</name>
<dbReference type="SUPFAM" id="SSF52047">
    <property type="entry name" value="RNI-like"/>
    <property type="match status" value="1"/>
</dbReference>
<accession>A0A9D4VBH3</accession>
<dbReference type="InterPro" id="IPR032675">
    <property type="entry name" value="LRR_dom_sf"/>
</dbReference>
<dbReference type="Proteomes" id="UP000886520">
    <property type="component" value="Chromosome 3"/>
</dbReference>
<gene>
    <name evidence="1" type="ORF">GOP47_0002757</name>
</gene>
<evidence type="ECO:0000313" key="2">
    <source>
        <dbReference type="Proteomes" id="UP000886520"/>
    </source>
</evidence>
<sequence>MSNGNDKRSLLNLCLGVLGRHLEDVTDQLHLIAPFLPPSLKMTLLAIARRKCLVSDGVLETLLDESWEALDISGSEVTDYGLERASKTCSSLKAVDISGCNNITSSSIQALVQSCPLLEILRCGGTSTSNAEAKQSIHFIVPRLNFEGEAEDCWETLESKQVGRGASSLKWLVWPAIDPISHKRLTNECPKIVLNPTASSCRGAKSAKRKARFHRLCALVQNQRRAEKAWIGSDMNAKAVFWAGVAQKSMRK</sequence>
<dbReference type="Gene3D" id="3.80.10.10">
    <property type="entry name" value="Ribonuclease Inhibitor"/>
    <property type="match status" value="1"/>
</dbReference>
<evidence type="ECO:0000313" key="1">
    <source>
        <dbReference type="EMBL" id="KAI5083014.1"/>
    </source>
</evidence>
<dbReference type="OrthoDB" id="10257471at2759"/>
<organism evidence="1 2">
    <name type="scientific">Adiantum capillus-veneris</name>
    <name type="common">Maidenhair fern</name>
    <dbReference type="NCBI Taxonomy" id="13818"/>
    <lineage>
        <taxon>Eukaryota</taxon>
        <taxon>Viridiplantae</taxon>
        <taxon>Streptophyta</taxon>
        <taxon>Embryophyta</taxon>
        <taxon>Tracheophyta</taxon>
        <taxon>Polypodiopsida</taxon>
        <taxon>Polypodiidae</taxon>
        <taxon>Polypodiales</taxon>
        <taxon>Pteridineae</taxon>
        <taxon>Pteridaceae</taxon>
        <taxon>Vittarioideae</taxon>
        <taxon>Adiantum</taxon>
    </lineage>
</organism>
<keyword evidence="2" id="KW-1185">Reference proteome</keyword>
<dbReference type="InterPro" id="IPR006553">
    <property type="entry name" value="Leu-rich_rpt_Cys-con_subtyp"/>
</dbReference>
<protein>
    <submittedName>
        <fullName evidence="1">Uncharacterized protein</fullName>
    </submittedName>
</protein>
<proteinExistence type="predicted"/>
<dbReference type="EMBL" id="JABFUD020000002">
    <property type="protein sequence ID" value="KAI5083014.1"/>
    <property type="molecule type" value="Genomic_DNA"/>
</dbReference>
<dbReference type="AlphaFoldDB" id="A0A9D4VBH3"/>
<dbReference type="SMART" id="SM00367">
    <property type="entry name" value="LRR_CC"/>
    <property type="match status" value="1"/>
</dbReference>
<reference evidence="1" key="1">
    <citation type="submission" date="2021-01" db="EMBL/GenBank/DDBJ databases">
        <title>Adiantum capillus-veneris genome.</title>
        <authorList>
            <person name="Fang Y."/>
            <person name="Liao Q."/>
        </authorList>
    </citation>
    <scope>NUCLEOTIDE SEQUENCE</scope>
    <source>
        <strain evidence="1">H3</strain>
        <tissue evidence="1">Leaf</tissue>
    </source>
</reference>
<comment type="caution">
    <text evidence="1">The sequence shown here is derived from an EMBL/GenBank/DDBJ whole genome shotgun (WGS) entry which is preliminary data.</text>
</comment>